<dbReference type="InterPro" id="IPR050383">
    <property type="entry name" value="GlyoxalaseI/FosfomycinResist"/>
</dbReference>
<protein>
    <submittedName>
        <fullName evidence="2">VOC family protein</fullName>
    </submittedName>
</protein>
<dbReference type="PROSITE" id="PS51819">
    <property type="entry name" value="VOC"/>
    <property type="match status" value="2"/>
</dbReference>
<reference evidence="2 3" key="1">
    <citation type="submission" date="2022-11" db="EMBL/GenBank/DDBJ databases">
        <title>Mycobacterium sp. nov.</title>
        <authorList>
            <person name="Papic B."/>
            <person name="Spicic S."/>
            <person name="Duvnjak S."/>
        </authorList>
    </citation>
    <scope>NUCLEOTIDE SEQUENCE [LARGE SCALE GENOMIC DNA]</scope>
    <source>
        <strain evidence="2 3">CVI_P4</strain>
    </source>
</reference>
<evidence type="ECO:0000313" key="3">
    <source>
        <dbReference type="Proteomes" id="UP001300745"/>
    </source>
</evidence>
<dbReference type="Pfam" id="PF22632">
    <property type="entry name" value="BphC_D1"/>
    <property type="match status" value="1"/>
</dbReference>
<dbReference type="Proteomes" id="UP001300745">
    <property type="component" value="Unassembled WGS sequence"/>
</dbReference>
<feature type="domain" description="VOC" evidence="1">
    <location>
        <begin position="13"/>
        <end position="128"/>
    </location>
</feature>
<dbReference type="Pfam" id="PF00903">
    <property type="entry name" value="Glyoxalase"/>
    <property type="match status" value="1"/>
</dbReference>
<dbReference type="PANTHER" id="PTHR21366">
    <property type="entry name" value="GLYOXALASE FAMILY PROTEIN"/>
    <property type="match status" value="1"/>
</dbReference>
<keyword evidence="3" id="KW-1185">Reference proteome</keyword>
<feature type="domain" description="VOC" evidence="1">
    <location>
        <begin position="151"/>
        <end position="267"/>
    </location>
</feature>
<organism evidence="2 3">
    <name type="scientific">Mycobacterium pinniadriaticum</name>
    <dbReference type="NCBI Taxonomy" id="2994102"/>
    <lineage>
        <taxon>Bacteria</taxon>
        <taxon>Bacillati</taxon>
        <taxon>Actinomycetota</taxon>
        <taxon>Actinomycetes</taxon>
        <taxon>Mycobacteriales</taxon>
        <taxon>Mycobacteriaceae</taxon>
        <taxon>Mycobacterium</taxon>
    </lineage>
</organism>
<sequence>MGSVMMRESPISGVAYLVVQTENVDGWCDFAGNLLGMMPSALPLPEGSRAYRMDDRMARLILTSGPDSLAAVGWDVAGLPAWEDLHVRLDKAGVQIHSAPRQEAHHRGVSEMCRVHDPSGAVVEFALRPMADPIDHFVSPLGVRFVTGDQGMGHVTAAVANYEETVDFYTGVLGFGVRETIDLAIRATFCSPNPRHHTIALIDGHGENHVHHVMVEVDSIDDVGRCLDRVESGAAVQTATLGRHFNDLMTSFYMASPSGLQVEYGYGGRRVDAAEWVEQAQGGVGGGSLWGHRPVESAHHQAVAEGFQRVAIRG</sequence>
<dbReference type="Gene3D" id="3.10.180.10">
    <property type="entry name" value="2,3-Dihydroxybiphenyl 1,2-Dioxygenase, domain 1"/>
    <property type="match status" value="2"/>
</dbReference>
<dbReference type="PANTHER" id="PTHR21366:SF14">
    <property type="entry name" value="GLYOXALASE DOMAIN-CONTAINING PROTEIN 5"/>
    <property type="match status" value="1"/>
</dbReference>
<dbReference type="EMBL" id="JAPJDO010000034">
    <property type="protein sequence ID" value="MCX2940165.1"/>
    <property type="molecule type" value="Genomic_DNA"/>
</dbReference>
<evidence type="ECO:0000313" key="2">
    <source>
        <dbReference type="EMBL" id="MCX2940165.1"/>
    </source>
</evidence>
<accession>A0ABT3SMV2</accession>
<comment type="caution">
    <text evidence="2">The sequence shown here is derived from an EMBL/GenBank/DDBJ whole genome shotgun (WGS) entry which is preliminary data.</text>
</comment>
<dbReference type="RefSeq" id="WP_265999984.1">
    <property type="nucleotide sequence ID" value="NZ_JAPJDN010000034.1"/>
</dbReference>
<dbReference type="SUPFAM" id="SSF54593">
    <property type="entry name" value="Glyoxalase/Bleomycin resistance protein/Dihydroxybiphenyl dioxygenase"/>
    <property type="match status" value="1"/>
</dbReference>
<dbReference type="InterPro" id="IPR029068">
    <property type="entry name" value="Glyas_Bleomycin-R_OHBP_Dase"/>
</dbReference>
<dbReference type="InterPro" id="IPR037523">
    <property type="entry name" value="VOC_core"/>
</dbReference>
<name>A0ABT3SMV2_9MYCO</name>
<gene>
    <name evidence="2" type="ORF">ORI27_26060</name>
</gene>
<evidence type="ECO:0000259" key="1">
    <source>
        <dbReference type="PROSITE" id="PS51819"/>
    </source>
</evidence>
<dbReference type="InterPro" id="IPR004360">
    <property type="entry name" value="Glyas_Fos-R_dOase_dom"/>
</dbReference>
<proteinExistence type="predicted"/>